<protein>
    <recommendedName>
        <fullName evidence="4">DUF3727 domain-containing protein</fullName>
    </recommendedName>
</protein>
<keyword evidence="3" id="KW-1185">Reference proteome</keyword>
<reference evidence="3" key="1">
    <citation type="journal article" date="2019" name="Nat. Commun.">
        <title>Expansion of phycobilisome linker gene families in mesophilic red algae.</title>
        <authorList>
            <person name="Lee J."/>
            <person name="Kim D."/>
            <person name="Bhattacharya D."/>
            <person name="Yoon H.S."/>
        </authorList>
    </citation>
    <scope>NUCLEOTIDE SEQUENCE [LARGE SCALE GENOMIC DNA]</scope>
    <source>
        <strain evidence="3">CCMP 1328</strain>
    </source>
</reference>
<evidence type="ECO:0000313" key="3">
    <source>
        <dbReference type="Proteomes" id="UP000324585"/>
    </source>
</evidence>
<organism evidence="2 3">
    <name type="scientific">Porphyridium purpureum</name>
    <name type="common">Red alga</name>
    <name type="synonym">Porphyridium cruentum</name>
    <dbReference type="NCBI Taxonomy" id="35688"/>
    <lineage>
        <taxon>Eukaryota</taxon>
        <taxon>Rhodophyta</taxon>
        <taxon>Bangiophyceae</taxon>
        <taxon>Porphyridiales</taxon>
        <taxon>Porphyridiaceae</taxon>
        <taxon>Porphyridium</taxon>
    </lineage>
</organism>
<proteinExistence type="predicted"/>
<sequence length="353" mass="39587">MALCFQFQGLAQFGMAASRDRMSKPGRATGTHVQMHGEYWSPQPRVGVRQQRGGSYLSTLPRRCRQHDCLVLRPPILVHCRASNIDLGPAAEGNQNQNRQSQNKQQSKKQLRRRSDDLAISDDSDTERTNSEREEAMYESDVGDEFDDHDPLDDETNARIIDLDTGRELDCYVNQVVELNGVGYAVCYPLDQPVVIATLTSAPGGFEQELIAIEDEEKINELFPVAYAIASESDMILTRSAYVMTLAGYEDDVGEYEDSESDLEQGENAFSDDDDESFEDSNEDVEVLFEFYHKNVEYMVCKPLDPVLFVARPLPRDVANGVENAYYVPEKDELDAILPQVEAAMESSIIGDA</sequence>
<dbReference type="EMBL" id="VRMN01000001">
    <property type="protein sequence ID" value="KAA8498111.1"/>
    <property type="molecule type" value="Genomic_DNA"/>
</dbReference>
<evidence type="ECO:0000313" key="2">
    <source>
        <dbReference type="EMBL" id="KAA8498111.1"/>
    </source>
</evidence>
<dbReference type="OrthoDB" id="1918611at2759"/>
<feature type="compositionally biased region" description="Acidic residues" evidence="1">
    <location>
        <begin position="137"/>
        <end position="153"/>
    </location>
</feature>
<accession>A0A5J4Z2N6</accession>
<evidence type="ECO:0000256" key="1">
    <source>
        <dbReference type="SAM" id="MobiDB-lite"/>
    </source>
</evidence>
<feature type="compositionally biased region" description="Basic and acidic residues" evidence="1">
    <location>
        <begin position="126"/>
        <end position="136"/>
    </location>
</feature>
<dbReference type="Pfam" id="PF12527">
    <property type="entry name" value="DUF3727"/>
    <property type="match status" value="1"/>
</dbReference>
<comment type="caution">
    <text evidence="2">The sequence shown here is derived from an EMBL/GenBank/DDBJ whole genome shotgun (WGS) entry which is preliminary data.</text>
</comment>
<feature type="region of interest" description="Disordered" evidence="1">
    <location>
        <begin position="89"/>
        <end position="153"/>
    </location>
</feature>
<feature type="region of interest" description="Disordered" evidence="1">
    <location>
        <begin position="254"/>
        <end position="279"/>
    </location>
</feature>
<feature type="compositionally biased region" description="Low complexity" evidence="1">
    <location>
        <begin position="94"/>
        <end position="105"/>
    </location>
</feature>
<dbReference type="PANTHER" id="PTHR36061:SF3">
    <property type="entry name" value="OS04G0692200 PROTEIN"/>
    <property type="match status" value="1"/>
</dbReference>
<name>A0A5J4Z2N6_PORPP</name>
<dbReference type="Proteomes" id="UP000324585">
    <property type="component" value="Unassembled WGS sequence"/>
</dbReference>
<gene>
    <name evidence="2" type="ORF">FVE85_5696</name>
</gene>
<evidence type="ECO:0008006" key="4">
    <source>
        <dbReference type="Google" id="ProtNLM"/>
    </source>
</evidence>
<dbReference type="InterPro" id="IPR022203">
    <property type="entry name" value="DUF3727"/>
</dbReference>
<dbReference type="PANTHER" id="PTHR36061">
    <property type="match status" value="1"/>
</dbReference>
<dbReference type="AlphaFoldDB" id="A0A5J4Z2N6"/>